<dbReference type="Proteomes" id="UP001212160">
    <property type="component" value="Unassembled WGS sequence"/>
</dbReference>
<name>A0AAW6DQ45_MEDGN</name>
<gene>
    <name evidence="1" type="ORF">PNW85_19220</name>
</gene>
<evidence type="ECO:0000313" key="2">
    <source>
        <dbReference type="Proteomes" id="UP001212160"/>
    </source>
</evidence>
<organism evidence="1 2">
    <name type="scientific">Mediterraneibacter gnavus</name>
    <name type="common">Ruminococcus gnavus</name>
    <dbReference type="NCBI Taxonomy" id="33038"/>
    <lineage>
        <taxon>Bacteria</taxon>
        <taxon>Bacillati</taxon>
        <taxon>Bacillota</taxon>
        <taxon>Clostridia</taxon>
        <taxon>Lachnospirales</taxon>
        <taxon>Lachnospiraceae</taxon>
        <taxon>Mediterraneibacter</taxon>
    </lineage>
</organism>
<reference evidence="1" key="1">
    <citation type="submission" date="2023-01" db="EMBL/GenBank/DDBJ databases">
        <title>Human gut microbiome strain richness.</title>
        <authorList>
            <person name="Chen-Liaw A."/>
        </authorList>
    </citation>
    <scope>NUCLEOTIDE SEQUENCE</scope>
    <source>
        <strain evidence="1">RTP21484st1_H11_RTP21484_190118</strain>
    </source>
</reference>
<comment type="caution">
    <text evidence="1">The sequence shown here is derived from an EMBL/GenBank/DDBJ whole genome shotgun (WGS) entry which is preliminary data.</text>
</comment>
<evidence type="ECO:0000313" key="1">
    <source>
        <dbReference type="EMBL" id="MDB8688734.1"/>
    </source>
</evidence>
<proteinExistence type="predicted"/>
<dbReference type="RefSeq" id="WP_272108381.1">
    <property type="nucleotide sequence ID" value="NZ_JAQMLA010000121.1"/>
</dbReference>
<accession>A0AAW6DQ45</accession>
<dbReference type="AlphaFoldDB" id="A0AAW6DQ45"/>
<dbReference type="EMBL" id="JAQMLA010000121">
    <property type="protein sequence ID" value="MDB8688734.1"/>
    <property type="molecule type" value="Genomic_DNA"/>
</dbReference>
<protein>
    <submittedName>
        <fullName evidence="1">Uncharacterized protein</fullName>
    </submittedName>
</protein>
<sequence length="47" mass="5500">MSIFIKFCMTFRKWNLREMILSGTWMKTGYERGNQPKDGRGAKQLSG</sequence>